<feature type="region of interest" description="Disordered" evidence="14">
    <location>
        <begin position="358"/>
        <end position="390"/>
    </location>
</feature>
<evidence type="ECO:0000313" key="17">
    <source>
        <dbReference type="EMBL" id="KDQ13499.1"/>
    </source>
</evidence>
<dbReference type="PANTHER" id="PTHR10587">
    <property type="entry name" value="GLYCOSYL TRANSFERASE-RELATED"/>
    <property type="match status" value="1"/>
</dbReference>
<dbReference type="InterPro" id="IPR050248">
    <property type="entry name" value="Polysacc_deacetylase_ArnD"/>
</dbReference>
<dbReference type="GO" id="GO:0006032">
    <property type="term" value="P:chitin catabolic process"/>
    <property type="evidence" value="ECO:0007669"/>
    <property type="project" value="UniProtKB-KW"/>
</dbReference>
<name>A0A067MD72_BOTB1</name>
<keyword evidence="5" id="KW-0146">Chitin degradation</keyword>
<dbReference type="GO" id="GO:0009272">
    <property type="term" value="P:fungal-type cell wall biogenesis"/>
    <property type="evidence" value="ECO:0007669"/>
    <property type="project" value="UniProtKB-ARBA"/>
</dbReference>
<evidence type="ECO:0000256" key="12">
    <source>
        <dbReference type="ARBA" id="ARBA00024056"/>
    </source>
</evidence>
<evidence type="ECO:0000256" key="11">
    <source>
        <dbReference type="ARBA" id="ARBA00023326"/>
    </source>
</evidence>
<dbReference type="InParanoid" id="A0A067MD72"/>
<keyword evidence="10" id="KW-0961">Cell wall biogenesis/degradation</keyword>
<evidence type="ECO:0000256" key="10">
    <source>
        <dbReference type="ARBA" id="ARBA00023316"/>
    </source>
</evidence>
<dbReference type="InterPro" id="IPR002509">
    <property type="entry name" value="NODB_dom"/>
</dbReference>
<dbReference type="SUPFAM" id="SSF88713">
    <property type="entry name" value="Glycoside hydrolase/deacetylase"/>
    <property type="match status" value="1"/>
</dbReference>
<comment type="catalytic activity">
    <reaction evidence="13">
        <text>[(1-&gt;4)-N-acetyl-beta-D-glucosaminyl](n) + n H2O = chitosan + n acetate</text>
        <dbReference type="Rhea" id="RHEA:10464"/>
        <dbReference type="Rhea" id="RHEA-COMP:9593"/>
        <dbReference type="Rhea" id="RHEA-COMP:9597"/>
        <dbReference type="ChEBI" id="CHEBI:15377"/>
        <dbReference type="ChEBI" id="CHEBI:17029"/>
        <dbReference type="ChEBI" id="CHEBI:30089"/>
        <dbReference type="ChEBI" id="CHEBI:57704"/>
        <dbReference type="EC" id="3.5.1.41"/>
    </reaction>
    <physiologicalReaction direction="left-to-right" evidence="13">
        <dbReference type="Rhea" id="RHEA:10465"/>
    </physiologicalReaction>
</comment>
<dbReference type="OrthoDB" id="407355at2759"/>
<feature type="domain" description="NodB homology" evidence="16">
    <location>
        <begin position="130"/>
        <end position="323"/>
    </location>
</feature>
<evidence type="ECO:0000259" key="16">
    <source>
        <dbReference type="PROSITE" id="PS51677"/>
    </source>
</evidence>
<keyword evidence="4" id="KW-0325">Glycoprotein</keyword>
<evidence type="ECO:0000256" key="5">
    <source>
        <dbReference type="ARBA" id="ARBA00023024"/>
    </source>
</evidence>
<dbReference type="AlphaFoldDB" id="A0A067MD72"/>
<dbReference type="GO" id="GO:0000272">
    <property type="term" value="P:polysaccharide catabolic process"/>
    <property type="evidence" value="ECO:0007669"/>
    <property type="project" value="UniProtKB-KW"/>
</dbReference>
<evidence type="ECO:0000256" key="1">
    <source>
        <dbReference type="ARBA" id="ARBA00001941"/>
    </source>
</evidence>
<keyword evidence="6" id="KW-0472">Membrane</keyword>
<dbReference type="Gene3D" id="3.20.20.370">
    <property type="entry name" value="Glycoside hydrolase/deacetylase"/>
    <property type="match status" value="1"/>
</dbReference>
<gene>
    <name evidence="17" type="ORF">BOTBODRAFT_369296</name>
</gene>
<feature type="compositionally biased region" description="Low complexity" evidence="14">
    <location>
        <begin position="358"/>
        <end position="382"/>
    </location>
</feature>
<dbReference type="GO" id="GO:0005886">
    <property type="term" value="C:plasma membrane"/>
    <property type="evidence" value="ECO:0007669"/>
    <property type="project" value="UniProtKB-SubCell"/>
</dbReference>
<proteinExistence type="predicted"/>
<keyword evidence="7" id="KW-0119">Carbohydrate metabolism</keyword>
<evidence type="ECO:0000256" key="4">
    <source>
        <dbReference type="ARBA" id="ARBA00022622"/>
    </source>
</evidence>
<keyword evidence="18" id="KW-1185">Reference proteome</keyword>
<dbReference type="PROSITE" id="PS51677">
    <property type="entry name" value="NODB"/>
    <property type="match status" value="1"/>
</dbReference>
<dbReference type="GO" id="GO:0071555">
    <property type="term" value="P:cell wall organization"/>
    <property type="evidence" value="ECO:0007669"/>
    <property type="project" value="UniProtKB-KW"/>
</dbReference>
<keyword evidence="9" id="KW-0449">Lipoprotein</keyword>
<evidence type="ECO:0000256" key="6">
    <source>
        <dbReference type="ARBA" id="ARBA00023136"/>
    </source>
</evidence>
<protein>
    <recommendedName>
        <fullName evidence="12">chitin deacetylase</fullName>
        <ecNumber evidence="12">3.5.1.41</ecNumber>
    </recommendedName>
</protein>
<evidence type="ECO:0000256" key="13">
    <source>
        <dbReference type="ARBA" id="ARBA00048494"/>
    </source>
</evidence>
<dbReference type="Proteomes" id="UP000027195">
    <property type="component" value="Unassembled WGS sequence"/>
</dbReference>
<evidence type="ECO:0000256" key="3">
    <source>
        <dbReference type="ARBA" id="ARBA00022475"/>
    </source>
</evidence>
<organism evidence="17 18">
    <name type="scientific">Botryobasidium botryosum (strain FD-172 SS1)</name>
    <dbReference type="NCBI Taxonomy" id="930990"/>
    <lineage>
        <taxon>Eukaryota</taxon>
        <taxon>Fungi</taxon>
        <taxon>Dikarya</taxon>
        <taxon>Basidiomycota</taxon>
        <taxon>Agaricomycotina</taxon>
        <taxon>Agaricomycetes</taxon>
        <taxon>Cantharellales</taxon>
        <taxon>Botryobasidiaceae</taxon>
        <taxon>Botryobasidium</taxon>
    </lineage>
</organism>
<comment type="cofactor">
    <cofactor evidence="1">
        <name>Co(2+)</name>
        <dbReference type="ChEBI" id="CHEBI:48828"/>
    </cofactor>
</comment>
<accession>A0A067MD72</accession>
<evidence type="ECO:0000256" key="14">
    <source>
        <dbReference type="SAM" id="MobiDB-lite"/>
    </source>
</evidence>
<dbReference type="GO" id="GO:0004099">
    <property type="term" value="F:chitin deacetylase activity"/>
    <property type="evidence" value="ECO:0007669"/>
    <property type="project" value="UniProtKB-EC"/>
</dbReference>
<dbReference type="InterPro" id="IPR011330">
    <property type="entry name" value="Glyco_hydro/deAcase_b/a-brl"/>
</dbReference>
<feature type="signal peptide" evidence="15">
    <location>
        <begin position="1"/>
        <end position="19"/>
    </location>
</feature>
<reference evidence="18" key="1">
    <citation type="journal article" date="2014" name="Proc. Natl. Acad. Sci. U.S.A.">
        <title>Extensive sampling of basidiomycete genomes demonstrates inadequacy of the white-rot/brown-rot paradigm for wood decay fungi.</title>
        <authorList>
            <person name="Riley R."/>
            <person name="Salamov A.A."/>
            <person name="Brown D.W."/>
            <person name="Nagy L.G."/>
            <person name="Floudas D."/>
            <person name="Held B.W."/>
            <person name="Levasseur A."/>
            <person name="Lombard V."/>
            <person name="Morin E."/>
            <person name="Otillar R."/>
            <person name="Lindquist E.A."/>
            <person name="Sun H."/>
            <person name="LaButti K.M."/>
            <person name="Schmutz J."/>
            <person name="Jabbour D."/>
            <person name="Luo H."/>
            <person name="Baker S.E."/>
            <person name="Pisabarro A.G."/>
            <person name="Walton J.D."/>
            <person name="Blanchette R.A."/>
            <person name="Henrissat B."/>
            <person name="Martin F."/>
            <person name="Cullen D."/>
            <person name="Hibbett D.S."/>
            <person name="Grigoriev I.V."/>
        </authorList>
    </citation>
    <scope>NUCLEOTIDE SEQUENCE [LARGE SCALE GENOMIC DNA]</scope>
    <source>
        <strain evidence="18">FD-172 SS1</strain>
    </source>
</reference>
<comment type="subcellular location">
    <subcellularLocation>
        <location evidence="2">Cell membrane</location>
        <topology evidence="2">Lipid-anchor</topology>
        <topology evidence="2">GPI-anchor</topology>
    </subcellularLocation>
</comment>
<feature type="chain" id="PRO_5001641293" description="chitin deacetylase" evidence="15">
    <location>
        <begin position="20"/>
        <end position="418"/>
    </location>
</feature>
<keyword evidence="11" id="KW-0624">Polysaccharide degradation</keyword>
<keyword evidence="15" id="KW-0732">Signal</keyword>
<evidence type="ECO:0000256" key="8">
    <source>
        <dbReference type="ARBA" id="ARBA00023285"/>
    </source>
</evidence>
<dbReference type="PANTHER" id="PTHR10587:SF135">
    <property type="entry name" value="CHITIN DEACETYLASE 3"/>
    <property type="match status" value="1"/>
</dbReference>
<dbReference type="EC" id="3.5.1.41" evidence="12"/>
<keyword evidence="8" id="KW-0170">Cobalt</keyword>
<evidence type="ECO:0000256" key="7">
    <source>
        <dbReference type="ARBA" id="ARBA00023277"/>
    </source>
</evidence>
<keyword evidence="3" id="KW-1003">Cell membrane</keyword>
<dbReference type="EMBL" id="KL198043">
    <property type="protein sequence ID" value="KDQ13499.1"/>
    <property type="molecule type" value="Genomic_DNA"/>
</dbReference>
<sequence>MARACSVLFLLASSLAVSARSWYQPRGHPVHELFNRQNVGGGVADIGSAAWTAQYPADLATASVPAAWKAAYTNAVNAGLIPNIPVTTLGTDGLAKYPEGFDALSPTVCASAQECRINGSIPQIWDATPGYAGISFDDGPVDLPTASDLYAFLKENHQPSTHFLIGSNILANPDSFKQLVQDPQQELACHTWTHPVMTTQTDDQVLLELGWTLKIIHDSTGGRVPRLWRPPTGDSDMRVCAIAYHVFGLTTVIWNYDSNDWQIGAPDATGTYTDESVTASLTGWLNGPKTPGLLMLEHELNNHTVGCFKDTYSLHKANNWISTTVSDAIAAPSWYQNSLNNTAPVAALDVAAPAPSTVPSPHTLAVTTSTTPPASAPSAATTKGSSKNASNGVSDVGPLAMISSTALLGALLCSVAFW</sequence>
<evidence type="ECO:0000256" key="15">
    <source>
        <dbReference type="SAM" id="SignalP"/>
    </source>
</evidence>
<dbReference type="GO" id="GO:0098552">
    <property type="term" value="C:side of membrane"/>
    <property type="evidence" value="ECO:0007669"/>
    <property type="project" value="UniProtKB-KW"/>
</dbReference>
<dbReference type="HOGENOM" id="CLU_042090_2_0_1"/>
<evidence type="ECO:0000313" key="18">
    <source>
        <dbReference type="Proteomes" id="UP000027195"/>
    </source>
</evidence>
<evidence type="ECO:0000256" key="9">
    <source>
        <dbReference type="ARBA" id="ARBA00023288"/>
    </source>
</evidence>
<dbReference type="Pfam" id="PF01522">
    <property type="entry name" value="Polysacc_deac_1"/>
    <property type="match status" value="1"/>
</dbReference>
<dbReference type="STRING" id="930990.A0A067MD72"/>
<evidence type="ECO:0000256" key="2">
    <source>
        <dbReference type="ARBA" id="ARBA00004609"/>
    </source>
</evidence>
<keyword evidence="4" id="KW-0336">GPI-anchor</keyword>